<accession>A0AAD3YBU7</accession>
<organism evidence="2 3">
    <name type="scientific">Cutaneotrichosporon spelunceum</name>
    <dbReference type="NCBI Taxonomy" id="1672016"/>
    <lineage>
        <taxon>Eukaryota</taxon>
        <taxon>Fungi</taxon>
        <taxon>Dikarya</taxon>
        <taxon>Basidiomycota</taxon>
        <taxon>Agaricomycotina</taxon>
        <taxon>Tremellomycetes</taxon>
        <taxon>Trichosporonales</taxon>
        <taxon>Trichosporonaceae</taxon>
        <taxon>Cutaneotrichosporon</taxon>
    </lineage>
</organism>
<proteinExistence type="predicted"/>
<evidence type="ECO:0000256" key="1">
    <source>
        <dbReference type="SAM" id="MobiDB-lite"/>
    </source>
</evidence>
<feature type="region of interest" description="Disordered" evidence="1">
    <location>
        <begin position="177"/>
        <end position="222"/>
    </location>
</feature>
<reference evidence="2" key="2">
    <citation type="submission" date="2023-06" db="EMBL/GenBank/DDBJ databases">
        <authorList>
            <person name="Kobayashi Y."/>
            <person name="Kayamori A."/>
            <person name="Aoki K."/>
            <person name="Shiwa Y."/>
            <person name="Fujita N."/>
            <person name="Sugita T."/>
            <person name="Iwasaki W."/>
            <person name="Tanaka N."/>
            <person name="Takashima M."/>
        </authorList>
    </citation>
    <scope>NUCLEOTIDE SEQUENCE</scope>
    <source>
        <strain evidence="2">HIS016</strain>
    </source>
</reference>
<gene>
    <name evidence="2" type="ORF">CspeluHIS016_0300090</name>
</gene>
<feature type="compositionally biased region" description="Polar residues" evidence="1">
    <location>
        <begin position="187"/>
        <end position="206"/>
    </location>
</feature>
<dbReference type="EMBL" id="BTCM01000003">
    <property type="protein sequence ID" value="GMK56169.1"/>
    <property type="molecule type" value="Genomic_DNA"/>
</dbReference>
<dbReference type="AlphaFoldDB" id="A0AAD3YBU7"/>
<reference evidence="2" key="1">
    <citation type="journal article" date="2023" name="BMC Genomics">
        <title>Chromosome-level genome assemblies of Cutaneotrichosporon spp. (Trichosporonales, Basidiomycota) reveal imbalanced evolution between nucleotide sequences and chromosome synteny.</title>
        <authorList>
            <person name="Kobayashi Y."/>
            <person name="Kayamori A."/>
            <person name="Aoki K."/>
            <person name="Shiwa Y."/>
            <person name="Matsutani M."/>
            <person name="Fujita N."/>
            <person name="Sugita T."/>
            <person name="Iwasaki W."/>
            <person name="Tanaka N."/>
            <person name="Takashima M."/>
        </authorList>
    </citation>
    <scope>NUCLEOTIDE SEQUENCE</scope>
    <source>
        <strain evidence="2">HIS016</strain>
    </source>
</reference>
<evidence type="ECO:0000313" key="2">
    <source>
        <dbReference type="EMBL" id="GMK56169.1"/>
    </source>
</evidence>
<protein>
    <submittedName>
        <fullName evidence="2">Uncharacterized protein</fullName>
    </submittedName>
</protein>
<sequence>MTSRGIVGDKLSPTCTSLDTTETSFSSLPTLSHHIDNPSSTLSIVALMDWLYSTSETQTAGTDASGKPCINDTWEARVLGKVVYKITKQGGPSATPTIEKPKPATVAERVANESHWLDVDRTADSRTETPELDERTVTNVGVLGFNVWGSGNGDEAKPMMEKESHWLDVDRIADSRAESPVLDDASPTASPTKSKLPNPASVTAMSPTKKRELVGSPLAKGG</sequence>
<keyword evidence="3" id="KW-1185">Reference proteome</keyword>
<comment type="caution">
    <text evidence="2">The sequence shown here is derived from an EMBL/GenBank/DDBJ whole genome shotgun (WGS) entry which is preliminary data.</text>
</comment>
<name>A0AAD3YBU7_9TREE</name>
<evidence type="ECO:0000313" key="3">
    <source>
        <dbReference type="Proteomes" id="UP001222932"/>
    </source>
</evidence>
<dbReference type="Proteomes" id="UP001222932">
    <property type="component" value="Unassembled WGS sequence"/>
</dbReference>